<evidence type="ECO:0000313" key="5">
    <source>
        <dbReference type="EMBL" id="EAA27045.2"/>
    </source>
</evidence>
<name>Q7RX12_NEUCR</name>
<evidence type="ECO:0000256" key="2">
    <source>
        <dbReference type="SAM" id="MobiDB-lite"/>
    </source>
</evidence>
<dbReference type="HOGENOM" id="CLU_051938_4_2_1"/>
<dbReference type="AlphaFoldDB" id="Q7RX12"/>
<feature type="compositionally biased region" description="Low complexity" evidence="2">
    <location>
        <begin position="384"/>
        <end position="401"/>
    </location>
</feature>
<dbReference type="PANTHER" id="PTHR48070:SF4">
    <property type="entry name" value="ESTERASE ALNB"/>
    <property type="match status" value="1"/>
</dbReference>
<evidence type="ECO:0000256" key="3">
    <source>
        <dbReference type="SAM" id="Phobius"/>
    </source>
</evidence>
<dbReference type="Pfam" id="PF03959">
    <property type="entry name" value="FSH1"/>
    <property type="match status" value="1"/>
</dbReference>
<dbReference type="Proteomes" id="UP000001805">
    <property type="component" value="Chromosome 5, Linkage Group VI"/>
</dbReference>
<dbReference type="GeneID" id="3872433"/>
<keyword evidence="3" id="KW-0472">Membrane</keyword>
<sequence>MPTKEVATRPRTSPGREGHNNGTVNRDNRWEMLSSFQFILLTILFTLFLCRRIRTTLGLKRREGKGLLRYKQVKMKFLCLPGAYGSAQNFEVQFGPLAKEFKRRGLGTFTYSQGTHEVAAPPGWEDYFGKPPLYRFLDVSQGDAFETLRRLRHVPRGLNPEDTMRQLQGATVEEDWHQEAWRHALNGVFKTIDEDPEIDAILGYSEGAMVAASTIVEEVERCAREKGRERRIKFAIFIAGAPPLKFEGDKRITAQLYDEVGTCIDIPTLHIFGCDDAFLTSAVALFNVCEPSSAVMYDHGLGHIVPRDAENVARLGTVLSNLIPKVEDQIKRAAHFSRKEKKREEKEAKKNKRRVAAAAEGGQGVGEGVRPGMHQRGHSHLSATSTQGHSSSGPTTSGSITPAEVDFTVAMLKGTDV</sequence>
<dbReference type="Gene3D" id="3.40.50.1820">
    <property type="entry name" value="alpha/beta hydrolase"/>
    <property type="match status" value="1"/>
</dbReference>
<protein>
    <recommendedName>
        <fullName evidence="4">Serine hydrolase domain-containing protein</fullName>
    </recommendedName>
</protein>
<feature type="region of interest" description="Disordered" evidence="2">
    <location>
        <begin position="334"/>
        <end position="402"/>
    </location>
</feature>
<dbReference type="FunFam" id="3.40.50.1820:FF:000258">
    <property type="entry name" value="WGS project CABT00000000 data, contig 2.27"/>
    <property type="match status" value="1"/>
</dbReference>
<dbReference type="VEuPathDB" id="FungiDB:NCU05012"/>
<dbReference type="SUPFAM" id="SSF53474">
    <property type="entry name" value="alpha/beta-Hydrolases"/>
    <property type="match status" value="1"/>
</dbReference>
<dbReference type="InterPro" id="IPR050593">
    <property type="entry name" value="LovG"/>
</dbReference>
<keyword evidence="3" id="KW-1133">Transmembrane helix</keyword>
<proteinExistence type="predicted"/>
<organism evidence="5 6">
    <name type="scientific">Neurospora crassa (strain ATCC 24698 / 74-OR23-1A / CBS 708.71 / DSM 1257 / FGSC 987)</name>
    <dbReference type="NCBI Taxonomy" id="367110"/>
    <lineage>
        <taxon>Eukaryota</taxon>
        <taxon>Fungi</taxon>
        <taxon>Dikarya</taxon>
        <taxon>Ascomycota</taxon>
        <taxon>Pezizomycotina</taxon>
        <taxon>Sordariomycetes</taxon>
        <taxon>Sordariomycetidae</taxon>
        <taxon>Sordariales</taxon>
        <taxon>Sordariaceae</taxon>
        <taxon>Neurospora</taxon>
    </lineage>
</organism>
<accession>Q7RX12</accession>
<dbReference type="InParanoid" id="Q7RX12"/>
<dbReference type="GO" id="GO:0005737">
    <property type="term" value="C:cytoplasm"/>
    <property type="evidence" value="ECO:0000318"/>
    <property type="project" value="GO_Central"/>
</dbReference>
<dbReference type="OrthoDB" id="414698at2759"/>
<dbReference type="GO" id="GO:0019748">
    <property type="term" value="P:secondary metabolic process"/>
    <property type="evidence" value="ECO:0000318"/>
    <property type="project" value="GO_Central"/>
</dbReference>
<gene>
    <name evidence="5" type="ORF">NCU05012</name>
</gene>
<dbReference type="InterPro" id="IPR029058">
    <property type="entry name" value="AB_hydrolase_fold"/>
</dbReference>
<feature type="domain" description="Serine hydrolase" evidence="4">
    <location>
        <begin position="74"/>
        <end position="312"/>
    </location>
</feature>
<feature type="region of interest" description="Disordered" evidence="2">
    <location>
        <begin position="1"/>
        <end position="24"/>
    </location>
</feature>
<dbReference type="KEGG" id="ncr:NCU05012"/>
<reference evidence="5 6" key="1">
    <citation type="journal article" date="2003" name="Nature">
        <title>The genome sequence of the filamentous fungus Neurospora crassa.</title>
        <authorList>
            <person name="Galagan J.E."/>
            <person name="Calvo S.E."/>
            <person name="Borkovich K.A."/>
            <person name="Selker E.U."/>
            <person name="Read N.D."/>
            <person name="Jaffe D."/>
            <person name="FitzHugh W."/>
            <person name="Ma L.J."/>
            <person name="Smirnov S."/>
            <person name="Purcell S."/>
            <person name="Rehman B."/>
            <person name="Elkins T."/>
            <person name="Engels R."/>
            <person name="Wang S."/>
            <person name="Nielsen C.B."/>
            <person name="Butler J."/>
            <person name="Endrizzi M."/>
            <person name="Qui D."/>
            <person name="Ianakiev P."/>
            <person name="Bell-Pedersen D."/>
            <person name="Nelson M.A."/>
            <person name="Werner-Washburne M."/>
            <person name="Selitrennikoff C.P."/>
            <person name="Kinsey J.A."/>
            <person name="Braun E.L."/>
            <person name="Zelter A."/>
            <person name="Schulte U."/>
            <person name="Kothe G.O."/>
            <person name="Jedd G."/>
            <person name="Mewes W."/>
            <person name="Staben C."/>
            <person name="Marcotte E."/>
            <person name="Greenberg D."/>
            <person name="Roy A."/>
            <person name="Foley K."/>
            <person name="Naylor J."/>
            <person name="Stange-Thomann N."/>
            <person name="Barrett R."/>
            <person name="Gnerre S."/>
            <person name="Kamal M."/>
            <person name="Kamvysselis M."/>
            <person name="Mauceli E."/>
            <person name="Bielke C."/>
            <person name="Rudd S."/>
            <person name="Frishman D."/>
            <person name="Krystofova S."/>
            <person name="Rasmussen C."/>
            <person name="Metzenberg R.L."/>
            <person name="Perkins D.D."/>
            <person name="Kroken S."/>
            <person name="Cogoni C."/>
            <person name="Macino G."/>
            <person name="Catcheside D."/>
            <person name="Li W."/>
            <person name="Pratt R.J."/>
            <person name="Osmani S.A."/>
            <person name="DeSouza C.P."/>
            <person name="Glass L."/>
            <person name="Orbach M.J."/>
            <person name="Berglund J.A."/>
            <person name="Voelker R."/>
            <person name="Yarden O."/>
            <person name="Plamann M."/>
            <person name="Seiler S."/>
            <person name="Dunlap J."/>
            <person name="Radford A."/>
            <person name="Aramayo R."/>
            <person name="Natvig D.O."/>
            <person name="Alex L.A."/>
            <person name="Mannhaupt G."/>
            <person name="Ebbole D.J."/>
            <person name="Freitag M."/>
            <person name="Paulsen I."/>
            <person name="Sachs M.S."/>
            <person name="Lander E.S."/>
            <person name="Nusbaum C."/>
            <person name="Birren B."/>
        </authorList>
    </citation>
    <scope>NUCLEOTIDE SEQUENCE [LARGE SCALE GENOMIC DNA]</scope>
    <source>
        <strain evidence="6">ATCC 24698 / 74-OR23-1A / CBS 708.71 / DSM 1257 / FGSC 987</strain>
    </source>
</reference>
<dbReference type="PANTHER" id="PTHR48070">
    <property type="entry name" value="ESTERASE OVCA2"/>
    <property type="match status" value="1"/>
</dbReference>
<evidence type="ECO:0000313" key="6">
    <source>
        <dbReference type="Proteomes" id="UP000001805"/>
    </source>
</evidence>
<keyword evidence="6" id="KW-1185">Reference proteome</keyword>
<evidence type="ECO:0000256" key="1">
    <source>
        <dbReference type="ARBA" id="ARBA00022801"/>
    </source>
</evidence>
<dbReference type="RefSeq" id="XP_956281.2">
    <property type="nucleotide sequence ID" value="XM_951188.2"/>
</dbReference>
<keyword evidence="1" id="KW-0378">Hydrolase</keyword>
<evidence type="ECO:0000259" key="4">
    <source>
        <dbReference type="Pfam" id="PF03959"/>
    </source>
</evidence>
<dbReference type="GO" id="GO:0005634">
    <property type="term" value="C:nucleus"/>
    <property type="evidence" value="ECO:0000318"/>
    <property type="project" value="GO_Central"/>
</dbReference>
<dbReference type="InterPro" id="IPR005645">
    <property type="entry name" value="FSH-like_dom"/>
</dbReference>
<dbReference type="PaxDb" id="5141-EFNCRP00000001589"/>
<dbReference type="GO" id="GO:0016787">
    <property type="term" value="F:hydrolase activity"/>
    <property type="evidence" value="ECO:0000318"/>
    <property type="project" value="GO_Central"/>
</dbReference>
<feature type="transmembrane region" description="Helical" evidence="3">
    <location>
        <begin position="32"/>
        <end position="50"/>
    </location>
</feature>
<dbReference type="EMBL" id="CM002241">
    <property type="protein sequence ID" value="EAA27045.2"/>
    <property type="molecule type" value="Genomic_DNA"/>
</dbReference>
<keyword evidence="3" id="KW-0812">Transmembrane</keyword>